<reference evidence="1 2" key="1">
    <citation type="submission" date="2024-06" db="EMBL/GenBank/DDBJ databases">
        <authorList>
            <person name="Li F."/>
        </authorList>
    </citation>
    <scope>NUCLEOTIDE SEQUENCE [LARGE SCALE GENOMIC DNA]</scope>
    <source>
        <strain evidence="1 2">GXAS 311</strain>
    </source>
</reference>
<dbReference type="GO" id="GO:0008270">
    <property type="term" value="F:zinc ion binding"/>
    <property type="evidence" value="ECO:0007669"/>
    <property type="project" value="UniProtKB-KW"/>
</dbReference>
<dbReference type="InterPro" id="IPR019401">
    <property type="entry name" value="Znf_CHCC"/>
</dbReference>
<keyword evidence="1" id="KW-0863">Zinc-finger</keyword>
<dbReference type="Gene3D" id="2.60.260.40">
    <property type="entry name" value="q5lls5 like domains"/>
    <property type="match status" value="1"/>
</dbReference>
<dbReference type="Pfam" id="PF10276">
    <property type="entry name" value="zf-CHCC"/>
    <property type="match status" value="1"/>
</dbReference>
<sequence length="84" mass="9369">MTTEKLASDPLTSEQSETQPESSSSMAGPSSQPVYQVTRKQLPACCPPRDQAQWNLHPRVYFDFKKAGSANCPYCGNRFELIDD</sequence>
<name>A0ABV2BRP0_9GAMM</name>
<gene>
    <name evidence="1" type="ORF">ABVT43_05610</name>
</gene>
<keyword evidence="2" id="KW-1185">Reference proteome</keyword>
<dbReference type="Proteomes" id="UP001548189">
    <property type="component" value="Unassembled WGS sequence"/>
</dbReference>
<keyword evidence="1" id="KW-0479">Metal-binding</keyword>
<proteinExistence type="predicted"/>
<evidence type="ECO:0000313" key="1">
    <source>
        <dbReference type="EMBL" id="MET1254598.1"/>
    </source>
</evidence>
<keyword evidence="1" id="KW-0862">Zinc</keyword>
<protein>
    <submittedName>
        <fullName evidence="1">Zinc-finger domain-containing protein</fullName>
    </submittedName>
</protein>
<organism evidence="1 2">
    <name type="scientific">Aliikangiella maris</name>
    <dbReference type="NCBI Taxonomy" id="3162458"/>
    <lineage>
        <taxon>Bacteria</taxon>
        <taxon>Pseudomonadati</taxon>
        <taxon>Pseudomonadota</taxon>
        <taxon>Gammaproteobacteria</taxon>
        <taxon>Oceanospirillales</taxon>
        <taxon>Pleioneaceae</taxon>
        <taxon>Aliikangiella</taxon>
    </lineage>
</organism>
<accession>A0ABV2BRP0</accession>
<dbReference type="EMBL" id="JBEVCJ010000004">
    <property type="protein sequence ID" value="MET1254598.1"/>
    <property type="molecule type" value="Genomic_DNA"/>
</dbReference>
<evidence type="ECO:0000313" key="2">
    <source>
        <dbReference type="Proteomes" id="UP001548189"/>
    </source>
</evidence>
<comment type="caution">
    <text evidence="1">The sequence shown here is derived from an EMBL/GenBank/DDBJ whole genome shotgun (WGS) entry which is preliminary data.</text>
</comment>